<organism evidence="7 8">
    <name type="scientific">Ascodesmis nigricans</name>
    <dbReference type="NCBI Taxonomy" id="341454"/>
    <lineage>
        <taxon>Eukaryota</taxon>
        <taxon>Fungi</taxon>
        <taxon>Dikarya</taxon>
        <taxon>Ascomycota</taxon>
        <taxon>Pezizomycotina</taxon>
        <taxon>Pezizomycetes</taxon>
        <taxon>Pezizales</taxon>
        <taxon>Ascodesmidaceae</taxon>
        <taxon>Ascodesmis</taxon>
    </lineage>
</organism>
<dbReference type="Pfam" id="PF01137">
    <property type="entry name" value="RTC"/>
    <property type="match status" value="1"/>
</dbReference>
<evidence type="ECO:0000259" key="5">
    <source>
        <dbReference type="Pfam" id="PF01137"/>
    </source>
</evidence>
<dbReference type="GO" id="GO:0004521">
    <property type="term" value="F:RNA endonuclease activity"/>
    <property type="evidence" value="ECO:0007669"/>
    <property type="project" value="TreeGrafter"/>
</dbReference>
<dbReference type="FunFam" id="3.30.360.20:FF:000004">
    <property type="entry name" value="18S rRNA biogenesis protein"/>
    <property type="match status" value="1"/>
</dbReference>
<dbReference type="InterPro" id="IPR023797">
    <property type="entry name" value="RNA3'_phos_cyclase_dom"/>
</dbReference>
<keyword evidence="3" id="KW-0690">Ribosome biogenesis</keyword>
<feature type="domain" description="RNA 3'-terminal phosphate cyclase" evidence="5">
    <location>
        <begin position="11"/>
        <end position="371"/>
    </location>
</feature>
<evidence type="ECO:0000313" key="8">
    <source>
        <dbReference type="Proteomes" id="UP000298138"/>
    </source>
</evidence>
<dbReference type="InParanoid" id="A0A4S2N555"/>
<dbReference type="GO" id="GO:0000479">
    <property type="term" value="P:endonucleolytic cleavage of tricistronic rRNA transcript (SSU-rRNA, 5.8S rRNA, LSU-rRNA)"/>
    <property type="evidence" value="ECO:0007669"/>
    <property type="project" value="TreeGrafter"/>
</dbReference>
<evidence type="ECO:0000313" key="7">
    <source>
        <dbReference type="EMBL" id="TGZ84256.1"/>
    </source>
</evidence>
<keyword evidence="4" id="KW-0539">Nucleus</keyword>
<dbReference type="AlphaFoldDB" id="A0A4S2N555"/>
<evidence type="ECO:0000256" key="2">
    <source>
        <dbReference type="ARBA" id="ARBA00007089"/>
    </source>
</evidence>
<dbReference type="InterPro" id="IPR016443">
    <property type="entry name" value="RNA3'_term_phos_cyc_type_2"/>
</dbReference>
<gene>
    <name evidence="7" type="ORF">EX30DRAFT_338798</name>
</gene>
<name>A0A4S2N555_9PEZI</name>
<comment type="subcellular location">
    <subcellularLocation>
        <location evidence="1">Nucleus</location>
        <location evidence="1">Nucleolus</location>
    </subcellularLocation>
</comment>
<proteinExistence type="inferred from homology"/>
<dbReference type="OrthoDB" id="1911237at2759"/>
<dbReference type="InterPro" id="IPR013792">
    <property type="entry name" value="RNA3'P_cycl/enolpyr_Trfase_a/b"/>
</dbReference>
<dbReference type="InterPro" id="IPR037136">
    <property type="entry name" value="RNA3'_phos_cyclase_dom_sf"/>
</dbReference>
<dbReference type="Gene3D" id="3.65.10.20">
    <property type="entry name" value="RNA 3'-terminal phosphate cyclase domain"/>
    <property type="match status" value="1"/>
</dbReference>
<evidence type="ECO:0000259" key="6">
    <source>
        <dbReference type="Pfam" id="PF05189"/>
    </source>
</evidence>
<dbReference type="InterPro" id="IPR036553">
    <property type="entry name" value="RPTC_insert"/>
</dbReference>
<dbReference type="PANTHER" id="PTHR11096:SF1">
    <property type="entry name" value="RNA 3'-TERMINAL PHOSPHATE CYCLASE-LIKE PROTEIN"/>
    <property type="match status" value="1"/>
</dbReference>
<dbReference type="Pfam" id="PF05189">
    <property type="entry name" value="RTC_insert"/>
    <property type="match status" value="1"/>
</dbReference>
<comment type="similarity">
    <text evidence="2">Belongs to the RNA 3'-terminal cyclase family. Type 2 subfamily.</text>
</comment>
<dbReference type="InterPro" id="IPR000228">
    <property type="entry name" value="RNA3'_term_phos_cyc"/>
</dbReference>
<accession>A0A4S2N555</accession>
<evidence type="ECO:0000256" key="4">
    <source>
        <dbReference type="ARBA" id="ARBA00023242"/>
    </source>
</evidence>
<reference evidence="7 8" key="1">
    <citation type="submission" date="2019-04" db="EMBL/GenBank/DDBJ databases">
        <title>Comparative genomics and transcriptomics to analyze fruiting body development in filamentous ascomycetes.</title>
        <authorList>
            <consortium name="DOE Joint Genome Institute"/>
            <person name="Lutkenhaus R."/>
            <person name="Traeger S."/>
            <person name="Breuer J."/>
            <person name="Kuo A."/>
            <person name="Lipzen A."/>
            <person name="Pangilinan J."/>
            <person name="Dilworth D."/>
            <person name="Sandor L."/>
            <person name="Poggeler S."/>
            <person name="Barry K."/>
            <person name="Grigoriev I.V."/>
            <person name="Nowrousian M."/>
        </authorList>
    </citation>
    <scope>NUCLEOTIDE SEQUENCE [LARGE SCALE GENOMIC DNA]</scope>
    <source>
        <strain evidence="7 8">CBS 389.68</strain>
    </source>
</reference>
<dbReference type="SUPFAM" id="SSF55205">
    <property type="entry name" value="EPT/RTPC-like"/>
    <property type="match status" value="1"/>
</dbReference>
<dbReference type="InterPro" id="IPR013791">
    <property type="entry name" value="RNA3'-term_phos_cycl_insert"/>
</dbReference>
<dbReference type="NCBIfam" id="TIGR03400">
    <property type="entry name" value="18S_RNA_Rcl1p"/>
    <property type="match status" value="1"/>
</dbReference>
<dbReference type="Gene3D" id="3.30.360.20">
    <property type="entry name" value="RNA 3'-terminal phosphate cyclase, insert domain"/>
    <property type="match status" value="1"/>
</dbReference>
<dbReference type="Proteomes" id="UP000298138">
    <property type="component" value="Unassembled WGS sequence"/>
</dbReference>
<feature type="domain" description="RNA 3'-terminal phosphate cyclase insert" evidence="6">
    <location>
        <begin position="194"/>
        <end position="317"/>
    </location>
</feature>
<dbReference type="EMBL" id="ML220113">
    <property type="protein sequence ID" value="TGZ84256.1"/>
    <property type="molecule type" value="Genomic_DNA"/>
</dbReference>
<dbReference type="FunCoup" id="A0A4S2N555">
    <property type="interactions" value="759"/>
</dbReference>
<protein>
    <submittedName>
        <fullName evidence="7">RNA-3'-phosphate cyclase family protein</fullName>
    </submittedName>
</protein>
<dbReference type="PANTHER" id="PTHR11096">
    <property type="entry name" value="RNA 3' TERMINAL PHOSPHATE CYCLASE"/>
    <property type="match status" value="1"/>
</dbReference>
<dbReference type="GO" id="GO:0005730">
    <property type="term" value="C:nucleolus"/>
    <property type="evidence" value="ECO:0007669"/>
    <property type="project" value="UniProtKB-SubCell"/>
</dbReference>
<evidence type="ECO:0000256" key="1">
    <source>
        <dbReference type="ARBA" id="ARBA00004604"/>
    </source>
</evidence>
<evidence type="ECO:0000256" key="3">
    <source>
        <dbReference type="ARBA" id="ARBA00022517"/>
    </source>
</evidence>
<keyword evidence="8" id="KW-1185">Reference proteome</keyword>
<sequence>MAQPQPSALKFTTHSALRQRLLLATLTGTPLYVSQIRSNSLKPGLTSAEFSLLRLLDNVTNGSFFEISVTGTSFLYKPGLINGNNGKPITHVLPETCTRGVTYYLEVLALLAPFSKSAFSVTFTGGVITSATSNGDTSVDTFRTAFLPPLTKFGIERNIECRVLKRSCGFPGAGEVSFVHGHQVRLPPTLHLTTPGRVKRIRGVAYCVGVSANNNARMIETARGILNPFIPDVYVFSDVARAQIVPGDYGKEGAATKGVQGPRAGGRTKKVGVGFGISLVAETATGCVYAVDTIAAPAEPAEDVGKRAAWMLLHEIEMGGCVGRISLLPMLTMMMMGIEGDVGRLVVGKETIGKELVEGLRDMKQVFGAEVGMREADGDGVLLSVVGRGVGNVGRKLA</sequence>
<dbReference type="STRING" id="341454.A0A4S2N555"/>